<keyword evidence="10 13" id="KW-1133">Transmembrane helix</keyword>
<evidence type="ECO:0000256" key="13">
    <source>
        <dbReference type="SAM" id="Phobius"/>
    </source>
</evidence>
<dbReference type="PANTHER" id="PTHR17098">
    <property type="entry name" value="NADH-UBIQUINONE OXIDOREDUCTASE MWFE SUBUNIT"/>
    <property type="match status" value="1"/>
</dbReference>
<evidence type="ECO:0000256" key="6">
    <source>
        <dbReference type="ARBA" id="ARBA00022660"/>
    </source>
</evidence>
<evidence type="ECO:0000256" key="4">
    <source>
        <dbReference type="ARBA" id="ARBA00016392"/>
    </source>
</evidence>
<dbReference type="EMBL" id="JBFCZG010000004">
    <property type="protein sequence ID" value="KAL3423793.1"/>
    <property type="molecule type" value="Genomic_DNA"/>
</dbReference>
<evidence type="ECO:0000256" key="3">
    <source>
        <dbReference type="ARBA" id="ARBA00009960"/>
    </source>
</evidence>
<protein>
    <recommendedName>
        <fullName evidence="4">NADH dehydrogenase [ubiquinone] 1 alpha subcomplex subunit 1</fullName>
    </recommendedName>
</protein>
<comment type="similarity">
    <text evidence="3">Belongs to the complex I NDUFA1 subunit family.</text>
</comment>
<evidence type="ECO:0000256" key="7">
    <source>
        <dbReference type="ARBA" id="ARBA00022692"/>
    </source>
</evidence>
<keyword evidence="11" id="KW-0496">Mitochondrion</keyword>
<keyword evidence="7 13" id="KW-0812">Transmembrane</keyword>
<name>A0ABR4PKE5_9HELO</name>
<keyword evidence="9" id="KW-0249">Electron transport</keyword>
<sequence length="99" mass="11050">MGVPFEALLPYGIMLGFFGLTGAGISKIRHMKNGGKRARHSVDIWDRVSPARSHSRNSANIFTAKDRRLTGSLRGQTDNPNAPLGFELNNPWKVEKRFI</sequence>
<keyword evidence="12 13" id="KW-0472">Membrane</keyword>
<dbReference type="Proteomes" id="UP001629113">
    <property type="component" value="Unassembled WGS sequence"/>
</dbReference>
<evidence type="ECO:0000256" key="5">
    <source>
        <dbReference type="ARBA" id="ARBA00022448"/>
    </source>
</evidence>
<evidence type="ECO:0000313" key="14">
    <source>
        <dbReference type="EMBL" id="KAL3423793.1"/>
    </source>
</evidence>
<comment type="caution">
    <text evidence="14">The sequence shown here is derived from an EMBL/GenBank/DDBJ whole genome shotgun (WGS) entry which is preliminary data.</text>
</comment>
<evidence type="ECO:0000256" key="12">
    <source>
        <dbReference type="ARBA" id="ARBA00023136"/>
    </source>
</evidence>
<keyword evidence="15" id="KW-1185">Reference proteome</keyword>
<evidence type="ECO:0000256" key="2">
    <source>
        <dbReference type="ARBA" id="ARBA00004298"/>
    </source>
</evidence>
<keyword evidence="5" id="KW-0813">Transport</keyword>
<evidence type="ECO:0000256" key="11">
    <source>
        <dbReference type="ARBA" id="ARBA00023128"/>
    </source>
</evidence>
<dbReference type="InterPro" id="IPR017384">
    <property type="entry name" value="NADH_Ub_cplx-1_asu_su-1"/>
</dbReference>
<reference evidence="14 15" key="1">
    <citation type="submission" date="2024-06" db="EMBL/GenBank/DDBJ databases">
        <title>Complete genome of Phlyctema vagabunda strain 19-DSS-EL-015.</title>
        <authorList>
            <person name="Fiorenzani C."/>
        </authorList>
    </citation>
    <scope>NUCLEOTIDE SEQUENCE [LARGE SCALE GENOMIC DNA]</scope>
    <source>
        <strain evidence="14 15">19-DSS-EL-015</strain>
    </source>
</reference>
<comment type="subcellular location">
    <subcellularLocation>
        <location evidence="2">Mitochondrion inner membrane</location>
        <topology evidence="2">Single-pass membrane protein</topology>
        <orientation evidence="2">Matrix side</orientation>
    </subcellularLocation>
</comment>
<dbReference type="Pfam" id="PF15879">
    <property type="entry name" value="MWFE"/>
    <property type="match status" value="1"/>
</dbReference>
<gene>
    <name evidence="14" type="ORF">PVAG01_05540</name>
</gene>
<organism evidence="14 15">
    <name type="scientific">Phlyctema vagabunda</name>
    <dbReference type="NCBI Taxonomy" id="108571"/>
    <lineage>
        <taxon>Eukaryota</taxon>
        <taxon>Fungi</taxon>
        <taxon>Dikarya</taxon>
        <taxon>Ascomycota</taxon>
        <taxon>Pezizomycotina</taxon>
        <taxon>Leotiomycetes</taxon>
        <taxon>Helotiales</taxon>
        <taxon>Dermateaceae</taxon>
        <taxon>Phlyctema</taxon>
    </lineage>
</organism>
<evidence type="ECO:0000256" key="1">
    <source>
        <dbReference type="ARBA" id="ARBA00003195"/>
    </source>
</evidence>
<comment type="function">
    <text evidence="1">Accessory subunit of the mitochondrial membrane respiratory chain NADH dehydrogenase (Complex I), that is believed not to be involved in catalysis. Complex I functions in the transfer of electrons from NADH to the respiratory chain. The immediate electron acceptor for the enzyme is believed to be ubiquinone.</text>
</comment>
<evidence type="ECO:0000313" key="15">
    <source>
        <dbReference type="Proteomes" id="UP001629113"/>
    </source>
</evidence>
<evidence type="ECO:0000256" key="9">
    <source>
        <dbReference type="ARBA" id="ARBA00022982"/>
    </source>
</evidence>
<accession>A0ABR4PKE5</accession>
<dbReference type="PANTHER" id="PTHR17098:SF2">
    <property type="entry name" value="NADH DEHYDROGENASE [UBIQUINONE] 1 ALPHA SUBCOMPLEX SUBUNIT 1"/>
    <property type="match status" value="1"/>
</dbReference>
<evidence type="ECO:0000256" key="10">
    <source>
        <dbReference type="ARBA" id="ARBA00022989"/>
    </source>
</evidence>
<keyword evidence="6" id="KW-0679">Respiratory chain</keyword>
<keyword evidence="8" id="KW-0999">Mitochondrion inner membrane</keyword>
<evidence type="ECO:0000256" key="8">
    <source>
        <dbReference type="ARBA" id="ARBA00022792"/>
    </source>
</evidence>
<proteinExistence type="inferred from homology"/>
<feature type="transmembrane region" description="Helical" evidence="13">
    <location>
        <begin position="12"/>
        <end position="29"/>
    </location>
</feature>